<evidence type="ECO:0000313" key="2">
    <source>
        <dbReference type="EMBL" id="SUZ50947.1"/>
    </source>
</evidence>
<proteinExistence type="predicted"/>
<dbReference type="AlphaFoldDB" id="A0A381N8X7"/>
<reference evidence="2" key="1">
    <citation type="submission" date="2018-05" db="EMBL/GenBank/DDBJ databases">
        <authorList>
            <person name="Lanie J.A."/>
            <person name="Ng W.-L."/>
            <person name="Kazmierczak K.M."/>
            <person name="Andrzejewski T.M."/>
            <person name="Davidsen T.M."/>
            <person name="Wayne K.J."/>
            <person name="Tettelin H."/>
            <person name="Glass J.I."/>
            <person name="Rusch D."/>
            <person name="Podicherti R."/>
            <person name="Tsui H.-C.T."/>
            <person name="Winkler M.E."/>
        </authorList>
    </citation>
    <scope>NUCLEOTIDE SEQUENCE</scope>
</reference>
<dbReference type="EMBL" id="UINC01000198">
    <property type="protein sequence ID" value="SUZ50947.1"/>
    <property type="molecule type" value="Genomic_DNA"/>
</dbReference>
<gene>
    <name evidence="2" type="ORF">METZ01_LOCUS3801</name>
</gene>
<accession>A0A381N8X7</accession>
<feature type="domain" description="DUF1254" evidence="1">
    <location>
        <begin position="70"/>
        <end position="173"/>
    </location>
</feature>
<evidence type="ECO:0000259" key="1">
    <source>
        <dbReference type="Pfam" id="PF06863"/>
    </source>
</evidence>
<dbReference type="SUPFAM" id="SSF160935">
    <property type="entry name" value="VPA0735-like"/>
    <property type="match status" value="1"/>
</dbReference>
<dbReference type="Pfam" id="PF06863">
    <property type="entry name" value="DUF1254"/>
    <property type="match status" value="1"/>
</dbReference>
<protein>
    <recommendedName>
        <fullName evidence="1">DUF1254 domain-containing protein</fullName>
    </recommendedName>
</protein>
<name>A0A381N8X7_9ZZZZ</name>
<organism evidence="2">
    <name type="scientific">marine metagenome</name>
    <dbReference type="NCBI Taxonomy" id="408172"/>
    <lineage>
        <taxon>unclassified sequences</taxon>
        <taxon>metagenomes</taxon>
        <taxon>ecological metagenomes</taxon>
    </lineage>
</organism>
<dbReference type="InterPro" id="IPR010679">
    <property type="entry name" value="DUF1254"/>
</dbReference>
<sequence>MKNLITKFILSFIISQSFFLWIGPRLVMSKLDKDLEESRINFREECGQRWVDGVIYSDPICIGDAASSRKPNPDFIYTIIPYDLRKGNLQVSAPVPPNDRYWSIHAHNRNTDAFYKITNTQIDGDIFQFIISKDKTLKHNLPIAYASSNKGIILVRLTMKHFNEYDELDKFRRSTTRRYL</sequence>